<dbReference type="EMBL" id="LR798354">
    <property type="protein sequence ID" value="CAB5225797.1"/>
    <property type="molecule type" value="Genomic_DNA"/>
</dbReference>
<protein>
    <submittedName>
        <fullName evidence="1">Uncharacterized protein</fullName>
    </submittedName>
</protein>
<organism evidence="1">
    <name type="scientific">uncultured Caudovirales phage</name>
    <dbReference type="NCBI Taxonomy" id="2100421"/>
    <lineage>
        <taxon>Viruses</taxon>
        <taxon>Duplodnaviria</taxon>
        <taxon>Heunggongvirae</taxon>
        <taxon>Uroviricota</taxon>
        <taxon>Caudoviricetes</taxon>
        <taxon>Peduoviridae</taxon>
        <taxon>Maltschvirus</taxon>
        <taxon>Maltschvirus maltsch</taxon>
    </lineage>
</organism>
<evidence type="ECO:0000313" key="1">
    <source>
        <dbReference type="EMBL" id="CAB5225797.1"/>
    </source>
</evidence>
<proteinExistence type="predicted"/>
<gene>
    <name evidence="1" type="ORF">UFOVP756_7</name>
</gene>
<sequence length="171" mass="19961">MRLTIDLNSKLKDIQGKLMVYPEIMAETRKQLTAILPLSTFDFFGMTVAEFLQLQESKMPSVIDAMLKDERTTFKTYIQILNTFEQGAKRFEDLLKLTEIKPSMHEMMCQSGLIDLTPEEAMLNFVKEFFNLHNFEEAQKISLYEYCTAKKIAYNSARFQKNKSELQMNTL</sequence>
<accession>A0A6J7X4K9</accession>
<reference evidence="1" key="1">
    <citation type="submission" date="2020-05" db="EMBL/GenBank/DDBJ databases">
        <authorList>
            <person name="Chiriac C."/>
            <person name="Salcher M."/>
            <person name="Ghai R."/>
            <person name="Kavagutti S V."/>
        </authorList>
    </citation>
    <scope>NUCLEOTIDE SEQUENCE</scope>
</reference>
<name>A0A6J7X4K9_9CAUD</name>